<keyword evidence="2" id="KW-1185">Reference proteome</keyword>
<dbReference type="Proteomes" id="UP000314294">
    <property type="component" value="Unassembled WGS sequence"/>
</dbReference>
<organism evidence="1 2">
    <name type="scientific">Liparis tanakae</name>
    <name type="common">Tanaka's snailfish</name>
    <dbReference type="NCBI Taxonomy" id="230148"/>
    <lineage>
        <taxon>Eukaryota</taxon>
        <taxon>Metazoa</taxon>
        <taxon>Chordata</taxon>
        <taxon>Craniata</taxon>
        <taxon>Vertebrata</taxon>
        <taxon>Euteleostomi</taxon>
        <taxon>Actinopterygii</taxon>
        <taxon>Neopterygii</taxon>
        <taxon>Teleostei</taxon>
        <taxon>Neoteleostei</taxon>
        <taxon>Acanthomorphata</taxon>
        <taxon>Eupercaria</taxon>
        <taxon>Perciformes</taxon>
        <taxon>Cottioidei</taxon>
        <taxon>Cottales</taxon>
        <taxon>Liparidae</taxon>
        <taxon>Liparis</taxon>
    </lineage>
</organism>
<evidence type="ECO:0000313" key="2">
    <source>
        <dbReference type="Proteomes" id="UP000314294"/>
    </source>
</evidence>
<name>A0A4Z2I1D5_9TELE</name>
<dbReference type="EMBL" id="SRLO01000147">
    <property type="protein sequence ID" value="TNN71620.1"/>
    <property type="molecule type" value="Genomic_DNA"/>
</dbReference>
<dbReference type="AlphaFoldDB" id="A0A4Z2I1D5"/>
<reference evidence="1 2" key="1">
    <citation type="submission" date="2019-03" db="EMBL/GenBank/DDBJ databases">
        <title>First draft genome of Liparis tanakae, snailfish: a comprehensive survey of snailfish specific genes.</title>
        <authorList>
            <person name="Kim W."/>
            <person name="Song I."/>
            <person name="Jeong J.-H."/>
            <person name="Kim D."/>
            <person name="Kim S."/>
            <person name="Ryu S."/>
            <person name="Song J.Y."/>
            <person name="Lee S.K."/>
        </authorList>
    </citation>
    <scope>NUCLEOTIDE SEQUENCE [LARGE SCALE GENOMIC DNA]</scope>
    <source>
        <tissue evidence="1">Muscle</tissue>
    </source>
</reference>
<sequence length="105" mass="11329">MAAEPSVLNAMVWVRWAQLQSEGSFVGFPAVKAGARDGAPRRLPRRCRPADQTHRPGEMFLDVAVSVCGSSAEHRRLLPLPPPSPPPSAGFLLSVFHETITSSIV</sequence>
<accession>A0A4Z2I1D5</accession>
<evidence type="ECO:0000313" key="1">
    <source>
        <dbReference type="EMBL" id="TNN71620.1"/>
    </source>
</evidence>
<comment type="caution">
    <text evidence="1">The sequence shown here is derived from an EMBL/GenBank/DDBJ whole genome shotgun (WGS) entry which is preliminary data.</text>
</comment>
<protein>
    <submittedName>
        <fullName evidence="1">Uncharacterized protein</fullName>
    </submittedName>
</protein>
<proteinExistence type="predicted"/>
<gene>
    <name evidence="1" type="ORF">EYF80_018145</name>
</gene>